<evidence type="ECO:0000313" key="1">
    <source>
        <dbReference type="EMBL" id="GAC31942.1"/>
    </source>
</evidence>
<reference evidence="2" key="1">
    <citation type="journal article" date="2014" name="Environ. Microbiol.">
        <title>Comparative genomics of the marine bacterial genus Glaciecola reveals the high degree of genomic diversity and genomic characteristic for cold adaptation.</title>
        <authorList>
            <person name="Qin Q.L."/>
            <person name="Xie B.B."/>
            <person name="Yu Y."/>
            <person name="Shu Y.L."/>
            <person name="Rong J.C."/>
            <person name="Zhang Y.J."/>
            <person name="Zhao D.L."/>
            <person name="Chen X.L."/>
            <person name="Zhang X.Y."/>
            <person name="Chen B."/>
            <person name="Zhou B.C."/>
            <person name="Zhang Y.Z."/>
        </authorList>
    </citation>
    <scope>NUCLEOTIDE SEQUENCE [LARGE SCALE GENOMIC DNA]</scope>
    <source>
        <strain evidence="2">LMG 21857</strain>
    </source>
</reference>
<evidence type="ECO:0000313" key="2">
    <source>
        <dbReference type="Proteomes" id="UP000006322"/>
    </source>
</evidence>
<dbReference type="AlphaFoldDB" id="K6ZNS7"/>
<accession>K6ZNS7</accession>
<comment type="caution">
    <text evidence="1">The sequence shown here is derived from an EMBL/GenBank/DDBJ whole genome shotgun (WGS) entry which is preliminary data.</text>
</comment>
<proteinExistence type="predicted"/>
<protein>
    <submittedName>
        <fullName evidence="1">Uncharacterized protein</fullName>
    </submittedName>
</protein>
<name>K6ZNS7_9ALTE</name>
<keyword evidence="2" id="KW-1185">Reference proteome</keyword>
<gene>
    <name evidence="1" type="ORF">GPLA_1026</name>
</gene>
<dbReference type="Proteomes" id="UP000006322">
    <property type="component" value="Unassembled WGS sequence"/>
</dbReference>
<dbReference type="EMBL" id="BAER01000024">
    <property type="protein sequence ID" value="GAC31942.1"/>
    <property type="molecule type" value="Genomic_DNA"/>
</dbReference>
<sequence length="49" mass="5506">MFSLQTTLGIFIKIRTEPNYVIFWGGKCHDIAAKSTNSANDLSITKQFV</sequence>
<organism evidence="1 2">
    <name type="scientific">Paraglaciecola polaris LMG 21857</name>
    <dbReference type="NCBI Taxonomy" id="1129793"/>
    <lineage>
        <taxon>Bacteria</taxon>
        <taxon>Pseudomonadati</taxon>
        <taxon>Pseudomonadota</taxon>
        <taxon>Gammaproteobacteria</taxon>
        <taxon>Alteromonadales</taxon>
        <taxon>Alteromonadaceae</taxon>
        <taxon>Paraglaciecola</taxon>
    </lineage>
</organism>
<dbReference type="STRING" id="1129793.GPLA_1026"/>